<dbReference type="InterPro" id="IPR009030">
    <property type="entry name" value="Growth_fac_rcpt_cys_sf"/>
</dbReference>
<dbReference type="EMBL" id="KB932210">
    <property type="protein sequence ID" value="KCV68144.1"/>
    <property type="molecule type" value="Genomic_DNA"/>
</dbReference>
<evidence type="ECO:0000259" key="2">
    <source>
        <dbReference type="PROSITE" id="PS50011"/>
    </source>
</evidence>
<dbReference type="GO" id="GO:0004672">
    <property type="term" value="F:protein kinase activity"/>
    <property type="evidence" value="ECO:0007669"/>
    <property type="project" value="InterPro"/>
</dbReference>
<dbReference type="PROSITE" id="PS50011">
    <property type="entry name" value="PROTEIN_KINASE_DOM"/>
    <property type="match status" value="1"/>
</dbReference>
<dbReference type="InterPro" id="IPR000742">
    <property type="entry name" value="EGF"/>
</dbReference>
<dbReference type="InterPro" id="IPR006212">
    <property type="entry name" value="Furin_repeat"/>
</dbReference>
<dbReference type="RefSeq" id="XP_009497518.1">
    <property type="nucleotide sequence ID" value="XM_009499243.1"/>
</dbReference>
<dbReference type="SUPFAM" id="SSF57184">
    <property type="entry name" value="Growth factor receptor domain"/>
    <property type="match status" value="7"/>
</dbReference>
<dbReference type="eggNOG" id="KOG3525">
    <property type="taxonomic scope" value="Eukaryota"/>
</dbReference>
<reference evidence="3" key="1">
    <citation type="submission" date="2013-04" db="EMBL/GenBank/DDBJ databases">
        <title>The Genome Sequence of Fonticula alba ATCC 38817.</title>
        <authorList>
            <consortium name="The Broad Institute Genomics Platform"/>
            <person name="Russ C."/>
            <person name="Cuomo C."/>
            <person name="Burger G."/>
            <person name="Gray M.W."/>
            <person name="Holland P.W.H."/>
            <person name="King N."/>
            <person name="Lang F.B.F."/>
            <person name="Roger A.J."/>
            <person name="Ruiz-Trillo I."/>
            <person name="Brown M."/>
            <person name="Walker B."/>
            <person name="Young S."/>
            <person name="Zeng Q."/>
            <person name="Gargeya S."/>
            <person name="Fitzgerald M."/>
            <person name="Haas B."/>
            <person name="Abouelleil A."/>
            <person name="Allen A.W."/>
            <person name="Alvarado L."/>
            <person name="Arachchi H.M."/>
            <person name="Berlin A.M."/>
            <person name="Chapman S.B."/>
            <person name="Gainer-Dewar J."/>
            <person name="Goldberg J."/>
            <person name="Griggs A."/>
            <person name="Gujja S."/>
            <person name="Hansen M."/>
            <person name="Howarth C."/>
            <person name="Imamovic A."/>
            <person name="Ireland A."/>
            <person name="Larimer J."/>
            <person name="McCowan C."/>
            <person name="Murphy C."/>
            <person name="Pearson M."/>
            <person name="Poon T.W."/>
            <person name="Priest M."/>
            <person name="Roberts A."/>
            <person name="Saif S."/>
            <person name="Shea T."/>
            <person name="Sisk P."/>
            <person name="Sykes S."/>
            <person name="Wortman J."/>
            <person name="Nusbaum C."/>
            <person name="Birren B."/>
        </authorList>
    </citation>
    <scope>NUCLEOTIDE SEQUENCE [LARGE SCALE GENOMIC DNA]</scope>
    <source>
        <strain evidence="3">ATCC 38817</strain>
    </source>
</reference>
<dbReference type="Gene3D" id="1.10.510.10">
    <property type="entry name" value="Transferase(Phosphotransferase) domain 1"/>
    <property type="match status" value="1"/>
</dbReference>
<dbReference type="SMART" id="SM00181">
    <property type="entry name" value="EGF"/>
    <property type="match status" value="7"/>
</dbReference>
<keyword evidence="3" id="KW-0418">Kinase</keyword>
<feature type="domain" description="Protein kinase" evidence="2">
    <location>
        <begin position="1352"/>
        <end position="1623"/>
    </location>
</feature>
<sequence>MSDPPGSPPSDWSLSDSHSIFMVSSFFCEADSTIECDTDAADGYACTSGRVMSPLNFPENVCGACGLGLRMDDLSGACGLDKCDVCHGGDCLICEDEYLLVPAVVPGQHSCQSSCDPGTHSPPGGGRCLADSPAPAVSLGPPEPLFSTAGASVRAVFPSRLALSSSGKCILQPPSSLEDPSHGNWVALRSGDGWPLWLVAPAPGAGASAPAAREMTCPELMLSSMDVSMAVELPPAPSTPSGEYVTRLVLCTADNAVHLVEITCSPDSDAECLIEGNVARRALDRAPPCDSLQGVSEHQVSIRTADDRMVLLSINAEDGTCDFTSLPPATWHPVLFPSVQDQKPSSKWVLLSHMPRTGSPSSTLHSMDLLLANDPRVQVGLHMDALRKPAGQQLDTRHLQPVLLAGGSQPPGGLLFLSGLMLVLDHGLAWVVGHAPLGGRPHGRTADIPLNTDTLGILPGPRDPVPAFASLAVRLPGSTDFPGVLLLLTETHLGVALVHCPQGPDAACWPQPARFFPLALDGPAPGLLRASAAVMPMGGQAGGPGGSSSSAPGGLAVRRSGAPAPGPALEAALILAHEGLASGAMVVSLQDDPCPEGTYGPACEACAAGCTRCTGPHASDCTACKHWLPGHESMCLAECTGPTRPTPGAIDCKCDTSCKQCMPISLSGSHWASCTECQPGYALSSPTGEAGPPARALECARCHDTCETCSHADDRRMCTSCKQGAFLFGGACEGQCPDFFFGDVASRSCQPCLENCAACADDSKCGTCAAGFYLDDLHTACIACDATCSTCAGPGACSACRPGLVFLEADDQVDSLCGGACPPGEYAGDTRCTKCHETCALCAGDAGSCQVCADRHRWQAGRPAPGATAPCVPCPAGCASCTDKLCLSCEPDLYLTHLGECLGTCSGGTFADDDTATCQPCDVSCAACAGGRADQCTGCSPGLDRVPADAPAFACKSPCPEAQYRDPLSEACLPCDPACATCNGPSDGDCWRCTEPDKVLQGGRCVQACAERHVAQAGRCLPCHASCRACSGIRSTDCVDACPADLLALPAGASPMRCVAGCPVGYNAGHAGCSECVSHCVRCSASVDTCDMCERGWFLGGSACVGSCPANTSPQGGLCIDCHKACLTCFGTQANQCATCQSETPFLVDGACLAACPDGTFQDGPSCLPCHGSCGTCSGPGAGECLACPAGRAMLDGSCVGKCPSSHFEDAGQAAGSVCRPCAASCASCAGPDADECTSCHGIDLLFEGRCVDECPAGTFGCSASGRCDPCDARCAECTLAAHLGDRCTADCHTCRAGFVLSPSTHTCDVACPAGEFTPDSVLCAACDADCRSCHGQANACTSCADASRWLLVDGAACVSSCPGEKFAAAEFPSAPFPAPTRQLKAARMTPAQVTLFQNEVALMWLLRDAPNVVRLYGYSDQPPAIVMERYQTDLATLLHSDVPLDQATILDIVQQWASGLEAMHAQGIAHRDLKPANVFVSQHAAGAWIAALGDLGTSRNLSTDRSSALVNQAPELNALTGRYAAPEVLAAFHRKRPLESELLLPADIYSAAVMLWECLARAIPWHGCTFDQISAQVLSGVRPPADGLHGPLADLLHMAWDSNGHTRPPAAALRQKAAMAALSADR</sequence>
<dbReference type="Gene3D" id="2.10.220.10">
    <property type="entry name" value="Hormone Receptor, Insulin-like Growth Factor Receptor 1, Chain A, domain 2"/>
    <property type="match status" value="8"/>
</dbReference>
<dbReference type="SUPFAM" id="SSF56112">
    <property type="entry name" value="Protein kinase-like (PK-like)"/>
    <property type="match status" value="1"/>
</dbReference>
<dbReference type="GO" id="GO:0005524">
    <property type="term" value="F:ATP binding"/>
    <property type="evidence" value="ECO:0007669"/>
    <property type="project" value="InterPro"/>
</dbReference>
<dbReference type="Proteomes" id="UP000030693">
    <property type="component" value="Unassembled WGS sequence"/>
</dbReference>
<keyword evidence="4" id="KW-1185">Reference proteome</keyword>
<protein>
    <submittedName>
        <fullName evidence="3">TKL protein kinase</fullName>
    </submittedName>
</protein>
<gene>
    <name evidence="3" type="ORF">H696_05410</name>
</gene>
<dbReference type="InterPro" id="IPR000719">
    <property type="entry name" value="Prot_kinase_dom"/>
</dbReference>
<dbReference type="SMART" id="SM00261">
    <property type="entry name" value="FU"/>
    <property type="match status" value="16"/>
</dbReference>
<dbReference type="PANTHER" id="PTHR15332:SF175">
    <property type="entry name" value="PROPROTEIN CONVERTASE SUBTILISIN_KEXIN TYPE 5-LIKE"/>
    <property type="match status" value="1"/>
</dbReference>
<accession>A0A058Z1I5</accession>
<dbReference type="PROSITE" id="PS00108">
    <property type="entry name" value="PROTEIN_KINASE_ST"/>
    <property type="match status" value="1"/>
</dbReference>
<dbReference type="Pfam" id="PF00069">
    <property type="entry name" value="Pkinase"/>
    <property type="match status" value="1"/>
</dbReference>
<dbReference type="OMA" id="LIQCPTF"/>
<evidence type="ECO:0000313" key="4">
    <source>
        <dbReference type="Proteomes" id="UP000030693"/>
    </source>
</evidence>
<keyword evidence="3" id="KW-0808">Transferase</keyword>
<dbReference type="SMART" id="SM00220">
    <property type="entry name" value="S_TKc"/>
    <property type="match status" value="1"/>
</dbReference>
<dbReference type="eggNOG" id="KOG0192">
    <property type="taxonomic scope" value="Eukaryota"/>
</dbReference>
<proteinExistence type="predicted"/>
<dbReference type="GeneID" id="20530135"/>
<feature type="region of interest" description="Disordered" evidence="1">
    <location>
        <begin position="539"/>
        <end position="562"/>
    </location>
</feature>
<dbReference type="CDD" id="cd00064">
    <property type="entry name" value="FU"/>
    <property type="match status" value="7"/>
</dbReference>
<evidence type="ECO:0000256" key="1">
    <source>
        <dbReference type="SAM" id="MobiDB-lite"/>
    </source>
</evidence>
<evidence type="ECO:0000313" key="3">
    <source>
        <dbReference type="EMBL" id="KCV68144.1"/>
    </source>
</evidence>
<dbReference type="OrthoDB" id="18487at2759"/>
<name>A0A058Z1I5_FONAL</name>
<dbReference type="InterPro" id="IPR008271">
    <property type="entry name" value="Ser/Thr_kinase_AS"/>
</dbReference>
<dbReference type="InterPro" id="IPR011009">
    <property type="entry name" value="Kinase-like_dom_sf"/>
</dbReference>
<dbReference type="PANTHER" id="PTHR15332">
    <property type="entry name" value="PROPROTEIN CONVERTASE SUBTILISIN_KEXIN TYPE 5-LIKE"/>
    <property type="match status" value="1"/>
</dbReference>
<organism evidence="3">
    <name type="scientific">Fonticula alba</name>
    <name type="common">Slime mold</name>
    <dbReference type="NCBI Taxonomy" id="691883"/>
    <lineage>
        <taxon>Eukaryota</taxon>
        <taxon>Rotosphaerida</taxon>
        <taxon>Fonticulaceae</taxon>
        <taxon>Fonticula</taxon>
    </lineage>
</organism>